<proteinExistence type="predicted"/>
<protein>
    <submittedName>
        <fullName evidence="1">Uncharacterized protein</fullName>
    </submittedName>
</protein>
<gene>
    <name evidence="1" type="ORF">A3D67_04560</name>
</gene>
<dbReference type="Proteomes" id="UP000178099">
    <property type="component" value="Unassembled WGS sequence"/>
</dbReference>
<comment type="caution">
    <text evidence="1">The sequence shown here is derived from an EMBL/GenBank/DDBJ whole genome shotgun (WGS) entry which is preliminary data.</text>
</comment>
<name>A0A1G2DFC4_9BACT</name>
<sequence length="112" mass="11901">MFPDMEGVRLTDTERDCLPSAATVAFVLGPVLADTGGGLAAFWQGALRSRLLFPLPAHLLIGSRARALRFRRTGASRVAIAAIADGETAFNACFLHGETSLGLEIVLKMNCV</sequence>
<accession>A0A1G2DFC4</accession>
<evidence type="ECO:0000313" key="2">
    <source>
        <dbReference type="Proteomes" id="UP000178099"/>
    </source>
</evidence>
<reference evidence="1 2" key="1">
    <citation type="journal article" date="2016" name="Nat. Commun.">
        <title>Thousands of microbial genomes shed light on interconnected biogeochemical processes in an aquifer system.</title>
        <authorList>
            <person name="Anantharaman K."/>
            <person name="Brown C.T."/>
            <person name="Hug L.A."/>
            <person name="Sharon I."/>
            <person name="Castelle C.J."/>
            <person name="Probst A.J."/>
            <person name="Thomas B.C."/>
            <person name="Singh A."/>
            <person name="Wilkins M.J."/>
            <person name="Karaoz U."/>
            <person name="Brodie E.L."/>
            <person name="Williams K.H."/>
            <person name="Hubbard S.S."/>
            <person name="Banfield J.F."/>
        </authorList>
    </citation>
    <scope>NUCLEOTIDE SEQUENCE [LARGE SCALE GENOMIC DNA]</scope>
</reference>
<organism evidence="1 2">
    <name type="scientific">Candidatus Lloydbacteria bacterium RIFCSPHIGHO2_02_FULL_51_22</name>
    <dbReference type="NCBI Taxonomy" id="1798663"/>
    <lineage>
        <taxon>Bacteria</taxon>
        <taxon>Candidatus Lloydiibacteriota</taxon>
    </lineage>
</organism>
<dbReference type="EMBL" id="MHLN01000008">
    <property type="protein sequence ID" value="OGZ12243.1"/>
    <property type="molecule type" value="Genomic_DNA"/>
</dbReference>
<dbReference type="AlphaFoldDB" id="A0A1G2DFC4"/>
<evidence type="ECO:0000313" key="1">
    <source>
        <dbReference type="EMBL" id="OGZ12243.1"/>
    </source>
</evidence>